<keyword evidence="4" id="KW-0808">Transferase</keyword>
<dbReference type="GO" id="GO:0016763">
    <property type="term" value="F:pentosyltransferase activity"/>
    <property type="evidence" value="ECO:0007669"/>
    <property type="project" value="TreeGrafter"/>
</dbReference>
<evidence type="ECO:0000256" key="1">
    <source>
        <dbReference type="ARBA" id="ARBA00004651"/>
    </source>
</evidence>
<dbReference type="GO" id="GO:0009103">
    <property type="term" value="P:lipopolysaccharide biosynthetic process"/>
    <property type="evidence" value="ECO:0007669"/>
    <property type="project" value="UniProtKB-ARBA"/>
</dbReference>
<accession>A0A1F5WY50</accession>
<feature type="transmembrane region" description="Helical" evidence="8">
    <location>
        <begin position="415"/>
        <end position="437"/>
    </location>
</feature>
<reference evidence="10 11" key="1">
    <citation type="journal article" date="2016" name="Nat. Commun.">
        <title>Thousands of microbial genomes shed light on interconnected biogeochemical processes in an aquifer system.</title>
        <authorList>
            <person name="Anantharaman K."/>
            <person name="Brown C.T."/>
            <person name="Hug L.A."/>
            <person name="Sharon I."/>
            <person name="Castelle C.J."/>
            <person name="Probst A.J."/>
            <person name="Thomas B.C."/>
            <person name="Singh A."/>
            <person name="Wilkins M.J."/>
            <person name="Karaoz U."/>
            <person name="Brodie E.L."/>
            <person name="Williams K.H."/>
            <person name="Hubbard S.S."/>
            <person name="Banfield J.F."/>
        </authorList>
    </citation>
    <scope>NUCLEOTIDE SEQUENCE [LARGE SCALE GENOMIC DNA]</scope>
</reference>
<feature type="transmembrane region" description="Helical" evidence="8">
    <location>
        <begin position="139"/>
        <end position="160"/>
    </location>
</feature>
<dbReference type="EMBL" id="MFHS01000037">
    <property type="protein sequence ID" value="OGF80550.1"/>
    <property type="molecule type" value="Genomic_DNA"/>
</dbReference>
<feature type="domain" description="Glycosyltransferase RgtA/B/C/D-like" evidence="9">
    <location>
        <begin position="93"/>
        <end position="255"/>
    </location>
</feature>
<keyword evidence="2" id="KW-1003">Cell membrane</keyword>
<organism evidence="10 11">
    <name type="scientific">Candidatus Giovannonibacteria bacterium RIFCSPHIGHO2_12_44_12</name>
    <dbReference type="NCBI Taxonomy" id="1798340"/>
    <lineage>
        <taxon>Bacteria</taxon>
        <taxon>Candidatus Giovannoniibacteriota</taxon>
    </lineage>
</organism>
<feature type="transmembrane region" description="Helical" evidence="8">
    <location>
        <begin position="7"/>
        <end position="26"/>
    </location>
</feature>
<evidence type="ECO:0000259" key="9">
    <source>
        <dbReference type="Pfam" id="PF13231"/>
    </source>
</evidence>
<evidence type="ECO:0000313" key="10">
    <source>
        <dbReference type="EMBL" id="OGF80550.1"/>
    </source>
</evidence>
<feature type="transmembrane region" description="Helical" evidence="8">
    <location>
        <begin position="326"/>
        <end position="345"/>
    </location>
</feature>
<comment type="subcellular location">
    <subcellularLocation>
        <location evidence="1">Cell membrane</location>
        <topology evidence="1">Multi-pass membrane protein</topology>
    </subcellularLocation>
</comment>
<evidence type="ECO:0000256" key="5">
    <source>
        <dbReference type="ARBA" id="ARBA00022692"/>
    </source>
</evidence>
<dbReference type="InterPro" id="IPR038731">
    <property type="entry name" value="RgtA/B/C-like"/>
</dbReference>
<protein>
    <recommendedName>
        <fullName evidence="9">Glycosyltransferase RgtA/B/C/D-like domain-containing protein</fullName>
    </recommendedName>
</protein>
<evidence type="ECO:0000256" key="3">
    <source>
        <dbReference type="ARBA" id="ARBA00022676"/>
    </source>
</evidence>
<dbReference type="Pfam" id="PF13231">
    <property type="entry name" value="PMT_2"/>
    <property type="match status" value="1"/>
</dbReference>
<dbReference type="PANTHER" id="PTHR33908:SF11">
    <property type="entry name" value="MEMBRANE PROTEIN"/>
    <property type="match status" value="1"/>
</dbReference>
<dbReference type="PANTHER" id="PTHR33908">
    <property type="entry name" value="MANNOSYLTRANSFERASE YKCB-RELATED"/>
    <property type="match status" value="1"/>
</dbReference>
<feature type="transmembrane region" description="Helical" evidence="8">
    <location>
        <begin position="483"/>
        <end position="502"/>
    </location>
</feature>
<feature type="transmembrane region" description="Helical" evidence="8">
    <location>
        <begin position="357"/>
        <end position="374"/>
    </location>
</feature>
<sequence>MKNKLAIIFIIIIGIVLYALTLRGAFGNPTAKDFKGNLDSATGAFELSPERGRYVHVVVLAERGTYDLTREWADIAAPDVGQFNGKFYSYFAPGVPYLAYPFYKIGEYFGASQIATFFVEVLAAIIASIFIFKIAKNIFGLAPATALFSALVFAFGSTAWSYSITLYQHIFTAFFMTTSFYAAWLFANESGWRAWLYASWVWAAYALAMFVDYPNAVMMLPVMIYFAYSTFSVKKMEEGFSLSIKWAAVATFLVFALITGFHFWHNAHYYGNWSKLSGTLEGYRPGNLLTASGEQVKAHEKTVTGFFSEEDIPHGFYILLFSDERGLFFFSPIFILAIWGIWACSKKARELGRSAEYILAVALILTNLALYSSWGDPWGGWAYGPRYLIPSVAFLSIFVGVFISDARHQGIKKFLAFLLFLYSSAVALLGALTTNAVPTKGEALLLPIKKYNFLKNIDFIRDDHSGSFIYNTYLAGKISLFEYYLAIYIVVALVAAVVLFVSRNKNHG</sequence>
<evidence type="ECO:0000256" key="6">
    <source>
        <dbReference type="ARBA" id="ARBA00022989"/>
    </source>
</evidence>
<dbReference type="Proteomes" id="UP000178299">
    <property type="component" value="Unassembled WGS sequence"/>
</dbReference>
<evidence type="ECO:0000313" key="11">
    <source>
        <dbReference type="Proteomes" id="UP000178299"/>
    </source>
</evidence>
<keyword evidence="5 8" id="KW-0812">Transmembrane</keyword>
<feature type="transmembrane region" description="Helical" evidence="8">
    <location>
        <begin position="386"/>
        <end position="403"/>
    </location>
</feature>
<dbReference type="InterPro" id="IPR050297">
    <property type="entry name" value="LipidA_mod_glycosyltrf_83"/>
</dbReference>
<dbReference type="GO" id="GO:0005886">
    <property type="term" value="C:plasma membrane"/>
    <property type="evidence" value="ECO:0007669"/>
    <property type="project" value="UniProtKB-SubCell"/>
</dbReference>
<feature type="transmembrane region" description="Helical" evidence="8">
    <location>
        <begin position="108"/>
        <end position="132"/>
    </location>
</feature>
<keyword evidence="6 8" id="KW-1133">Transmembrane helix</keyword>
<feature type="transmembrane region" description="Helical" evidence="8">
    <location>
        <begin position="194"/>
        <end position="211"/>
    </location>
</feature>
<gene>
    <name evidence="10" type="ORF">A2W48_03170</name>
</gene>
<evidence type="ECO:0000256" key="2">
    <source>
        <dbReference type="ARBA" id="ARBA00022475"/>
    </source>
</evidence>
<feature type="transmembrane region" description="Helical" evidence="8">
    <location>
        <begin position="217"/>
        <end position="234"/>
    </location>
</feature>
<name>A0A1F5WY50_9BACT</name>
<evidence type="ECO:0000256" key="7">
    <source>
        <dbReference type="ARBA" id="ARBA00023136"/>
    </source>
</evidence>
<feature type="transmembrane region" description="Helical" evidence="8">
    <location>
        <begin position="166"/>
        <end position="187"/>
    </location>
</feature>
<keyword evidence="7 8" id="KW-0472">Membrane</keyword>
<evidence type="ECO:0000256" key="8">
    <source>
        <dbReference type="SAM" id="Phobius"/>
    </source>
</evidence>
<evidence type="ECO:0000256" key="4">
    <source>
        <dbReference type="ARBA" id="ARBA00022679"/>
    </source>
</evidence>
<comment type="caution">
    <text evidence="10">The sequence shown here is derived from an EMBL/GenBank/DDBJ whole genome shotgun (WGS) entry which is preliminary data.</text>
</comment>
<dbReference type="AlphaFoldDB" id="A0A1F5WY50"/>
<keyword evidence="3" id="KW-0328">Glycosyltransferase</keyword>
<proteinExistence type="predicted"/>
<feature type="transmembrane region" description="Helical" evidence="8">
    <location>
        <begin position="246"/>
        <end position="264"/>
    </location>
</feature>